<dbReference type="Proteomes" id="UP000193553">
    <property type="component" value="Unassembled WGS sequence"/>
</dbReference>
<sequence>MVISAPDTDESFWLALAQSMTSRLCAVKPQPAALRLWPPCSKRAGTVTPGRLGCDFIQGYYFAKPMHGDAIDEYLAKERQRLGSAEARVVA</sequence>
<name>A0A1X3GI57_9BRAD</name>
<dbReference type="InterPro" id="IPR035919">
    <property type="entry name" value="EAL_sf"/>
</dbReference>
<evidence type="ECO:0000313" key="3">
    <source>
        <dbReference type="EMBL" id="OSJ27159.1"/>
    </source>
</evidence>
<organism evidence="2 4">
    <name type="scientific">Bradyrhizobium canariense</name>
    <dbReference type="NCBI Taxonomy" id="255045"/>
    <lineage>
        <taxon>Bacteria</taxon>
        <taxon>Pseudomonadati</taxon>
        <taxon>Pseudomonadota</taxon>
        <taxon>Alphaproteobacteria</taxon>
        <taxon>Hyphomicrobiales</taxon>
        <taxon>Nitrobacteraceae</taxon>
        <taxon>Bradyrhizobium</taxon>
    </lineage>
</organism>
<reference evidence="4 5" key="1">
    <citation type="submission" date="2017-03" db="EMBL/GenBank/DDBJ databases">
        <title>Whole genome sequences of fourteen strains of Bradyrhizobium canariense and one strain of Bradyrhizobium japonicum isolated from Lupinus (Papilionoideae: Genisteae) species in Algeria.</title>
        <authorList>
            <person name="Crovadore J."/>
            <person name="Chekireb D."/>
            <person name="Brachmann A."/>
            <person name="Chablais R."/>
            <person name="Cochard B."/>
            <person name="Lefort F."/>
        </authorList>
    </citation>
    <scope>NUCLEOTIDE SEQUENCE [LARGE SCALE GENOMIC DNA]</scope>
    <source>
        <strain evidence="2 4">UBMA195</strain>
        <strain evidence="3 5">UBMAN05</strain>
    </source>
</reference>
<dbReference type="EMBL" id="NAFI01000190">
    <property type="protein sequence ID" value="OSJ01637.1"/>
    <property type="molecule type" value="Genomic_DNA"/>
</dbReference>
<comment type="caution">
    <text evidence="2">The sequence shown here is derived from an EMBL/GenBank/DDBJ whole genome shotgun (WGS) entry which is preliminary data.</text>
</comment>
<dbReference type="RefSeq" id="WP_083926599.1">
    <property type="nucleotide sequence ID" value="NZ_JAFBBN010000001.1"/>
</dbReference>
<accession>A0A1X3GI57</accession>
<dbReference type="PROSITE" id="PS50883">
    <property type="entry name" value="EAL"/>
    <property type="match status" value="1"/>
</dbReference>
<dbReference type="InterPro" id="IPR001633">
    <property type="entry name" value="EAL_dom"/>
</dbReference>
<protein>
    <recommendedName>
        <fullName evidence="1">EAL domain-containing protein</fullName>
    </recommendedName>
</protein>
<dbReference type="SUPFAM" id="SSF141868">
    <property type="entry name" value="EAL domain-like"/>
    <property type="match status" value="1"/>
</dbReference>
<keyword evidence="5" id="KW-1185">Reference proteome</keyword>
<evidence type="ECO:0000259" key="1">
    <source>
        <dbReference type="PROSITE" id="PS50883"/>
    </source>
</evidence>
<dbReference type="EMBL" id="NAFK01000165">
    <property type="protein sequence ID" value="OSJ27159.1"/>
    <property type="molecule type" value="Genomic_DNA"/>
</dbReference>
<gene>
    <name evidence="3" type="ORF">BST63_20525</name>
    <name evidence="2" type="ORF">BSZ18_38120</name>
</gene>
<feature type="domain" description="EAL" evidence="1">
    <location>
        <begin position="1"/>
        <end position="79"/>
    </location>
</feature>
<evidence type="ECO:0000313" key="2">
    <source>
        <dbReference type="EMBL" id="OSJ01637.1"/>
    </source>
</evidence>
<dbReference type="AlphaFoldDB" id="A0A1X3GI57"/>
<evidence type="ECO:0000313" key="4">
    <source>
        <dbReference type="Proteomes" id="UP000193553"/>
    </source>
</evidence>
<dbReference type="Proteomes" id="UP000193884">
    <property type="component" value="Unassembled WGS sequence"/>
</dbReference>
<evidence type="ECO:0000313" key="5">
    <source>
        <dbReference type="Proteomes" id="UP000193884"/>
    </source>
</evidence>
<proteinExistence type="predicted"/>
<dbReference type="Gene3D" id="3.20.20.450">
    <property type="entry name" value="EAL domain"/>
    <property type="match status" value="1"/>
</dbReference>